<dbReference type="EMBL" id="JAODUP010000202">
    <property type="protein sequence ID" value="KAK2156945.1"/>
    <property type="molecule type" value="Genomic_DNA"/>
</dbReference>
<dbReference type="SUPFAM" id="SSF48726">
    <property type="entry name" value="Immunoglobulin"/>
    <property type="match status" value="3"/>
</dbReference>
<evidence type="ECO:0000259" key="5">
    <source>
        <dbReference type="PROSITE" id="PS50011"/>
    </source>
</evidence>
<feature type="region of interest" description="Disordered" evidence="4">
    <location>
        <begin position="38"/>
        <end position="58"/>
    </location>
</feature>
<feature type="region of interest" description="Disordered" evidence="4">
    <location>
        <begin position="301"/>
        <end position="326"/>
    </location>
</feature>
<dbReference type="SMART" id="SM00220">
    <property type="entry name" value="S_TKc"/>
    <property type="match status" value="1"/>
</dbReference>
<dbReference type="PANTHER" id="PTHR47633">
    <property type="entry name" value="IMMUNOGLOBULIN"/>
    <property type="match status" value="1"/>
</dbReference>
<dbReference type="InterPro" id="IPR007110">
    <property type="entry name" value="Ig-like_dom"/>
</dbReference>
<feature type="compositionally biased region" description="Low complexity" evidence="4">
    <location>
        <begin position="469"/>
        <end position="485"/>
    </location>
</feature>
<dbReference type="Proteomes" id="UP001208570">
    <property type="component" value="Unassembled WGS sequence"/>
</dbReference>
<evidence type="ECO:0000256" key="1">
    <source>
        <dbReference type="ARBA" id="ARBA00006692"/>
    </source>
</evidence>
<evidence type="ECO:0000256" key="2">
    <source>
        <dbReference type="ARBA" id="ARBA00022737"/>
    </source>
</evidence>
<proteinExistence type="inferred from homology"/>
<comment type="similarity">
    <text evidence="1">Belongs to the protein kinase superfamily. CAMK Ser/Thr protein kinase family.</text>
</comment>
<dbReference type="CDD" id="cd00063">
    <property type="entry name" value="FN3"/>
    <property type="match status" value="1"/>
</dbReference>
<feature type="domain" description="Protein kinase" evidence="5">
    <location>
        <begin position="1072"/>
        <end position="1324"/>
    </location>
</feature>
<dbReference type="FunFam" id="1.10.510.10:FF:000594">
    <property type="entry name" value="Myosin light chain kinase isoform-III"/>
    <property type="match status" value="1"/>
</dbReference>
<dbReference type="Pfam" id="PF00069">
    <property type="entry name" value="Pkinase"/>
    <property type="match status" value="1"/>
</dbReference>
<name>A0AAD9JRP2_9ANNE</name>
<dbReference type="InterPro" id="IPR008271">
    <property type="entry name" value="Ser/Thr_kinase_AS"/>
</dbReference>
<accession>A0AAD9JRP2</accession>
<evidence type="ECO:0000256" key="3">
    <source>
        <dbReference type="ARBA" id="ARBA00023319"/>
    </source>
</evidence>
<dbReference type="InterPro" id="IPR013098">
    <property type="entry name" value="Ig_I-set"/>
</dbReference>
<evidence type="ECO:0000313" key="9">
    <source>
        <dbReference type="Proteomes" id="UP001208570"/>
    </source>
</evidence>
<dbReference type="InterPro" id="IPR011009">
    <property type="entry name" value="Kinase-like_dom_sf"/>
</dbReference>
<sequence length="1400" mass="153950">MFESPKATKLEKKVELPVRKLRHKFEFTEVKSKPVQTQAEHLWKKTPKTVNTTEDKSSKQEIKRKYESCINGNDSFVSDKESLVEVDGTSGNISESSVNLVEPVVVCRSSTLTVSESSCVVKETPALIPVTSTCHITPSTESSRVVKETAAQIPVTSTRHVTPSTERVVPTITKPEPSTIKVTSQQLSPTISNQLPMIEIILPADIINPKLGNRQVSENNNNAVGPPELRKELETGAKPEDQQNRFVSSVTFGTIGHVVSGAPSLPGTSTIEIVPSVSTSGREVVEPVGGDRIIVGSQSAGHDIKSPASTGGYRTDFESTSGEPPKHEVTSLVIRSNSSLPAYKAIDFTIDLAANQVINVTPERNYQASASGSEFSLVNAQGIAVVGQPIRAADRSIDQEPEVKPTASNEVSVKKLDICQVAVAQETSFSNQPFTAVDTLTSQDDTDSKTVVSCVHGDTNVTNQEIHFDASSDNSSDMKSSNFSDVRSRFERSRMQDRPKGELQDKHVTTQWKSPVAQDNLVGDSNKPTFVRRPKSLNVNEGSSAIFIVQVNGQPMPTVQWQRNGTMLTENERFKFSQSEDTHTFEIGHVQSSDAGRYTCVVSNPEGAEKCSVSLVVKQIENTDVTDFRGLLKARSQVKTFHVIGTKATAGKPAGGEQRDFRSVLRRHSGTHEQPKFLTTLPDTVVSEGERVTLQVKESRYCKMTHNPVSHVAELVISEACPEDGGVYLCKAESEAGYAETSCSLKIKGNSADLQQPSLDGQSSPLHDERCPEDLASGMTTEIKLTRSESSESRSGTKPRIHGNEDAMSPDHVVVEEKLQMSGEVNQCSSELSISCDGIPGEEATPMVKGTVANLSQSAGESEESCFTGEEPPMIMNLLPQSLNILIGSDIELSGCFVDDRVKILTTGRSSVLQIMNAGEDDTGIYTLEISNHLGFNQLSSSVTVEDKPDPPVSQPFISNISNNSLILSWYGASYDGGSPILSYMVEMRRENQSEWMVLSDDVKVICLHLAGNRHGFGEPSKSSDIVFTMEKQPTEVEGDCHHDVAEVTSHTSKPPPLIYSTSVDLEVPCPLVLSSPLSPEAFRAARDKLTGRQYAAKFIKAARVSQKTDVKQEISVMNELHHPKLLLLWDAYESRKEIILVMEHIGGGELLSRVVDEDYVLTERECVHFMRQICDGVKFIHEQNIVHLDLKPENVMCITKNSNEIKIIDFGLARKLDLNKDNKVMFGTAEFVAPEVVNYDAIGIRTDMWSVGVICYILLSGLSPFAGESDAETFSNVTMAQYDFDEEEFEEISDDAKDFIDKLLQRERKKRMSARDCLKHIWLAQDVKYMKAKRISTEKHKRFLNRIKWRKAKVAVEMINRMQKVMSLGGCGRSLSRSSTTSSQSRSINGSSSHSRTGE</sequence>
<evidence type="ECO:0000259" key="6">
    <source>
        <dbReference type="PROSITE" id="PS50835"/>
    </source>
</evidence>
<feature type="compositionally biased region" description="Low complexity" evidence="4">
    <location>
        <begin position="1374"/>
        <end position="1400"/>
    </location>
</feature>
<dbReference type="InterPro" id="IPR013783">
    <property type="entry name" value="Ig-like_fold"/>
</dbReference>
<comment type="caution">
    <text evidence="8">The sequence shown here is derived from an EMBL/GenBank/DDBJ whole genome shotgun (WGS) entry which is preliminary data.</text>
</comment>
<dbReference type="GO" id="GO:0004672">
    <property type="term" value="F:protein kinase activity"/>
    <property type="evidence" value="ECO:0007669"/>
    <property type="project" value="InterPro"/>
</dbReference>
<dbReference type="Gene3D" id="1.10.510.10">
    <property type="entry name" value="Transferase(Phosphotransferase) domain 1"/>
    <property type="match status" value="1"/>
</dbReference>
<feature type="region of interest" description="Disordered" evidence="4">
    <location>
        <begin position="777"/>
        <end position="807"/>
    </location>
</feature>
<dbReference type="Gene3D" id="3.30.200.20">
    <property type="entry name" value="Phosphorylase Kinase, domain 1"/>
    <property type="match status" value="1"/>
</dbReference>
<feature type="region of interest" description="Disordered" evidence="4">
    <location>
        <begin position="1371"/>
        <end position="1400"/>
    </location>
</feature>
<dbReference type="PROSITE" id="PS50835">
    <property type="entry name" value="IG_LIKE"/>
    <property type="match status" value="1"/>
</dbReference>
<dbReference type="SUPFAM" id="SSF56112">
    <property type="entry name" value="Protein kinase-like (PK-like)"/>
    <property type="match status" value="1"/>
</dbReference>
<dbReference type="PROSITE" id="PS50011">
    <property type="entry name" value="PROTEIN_KINASE_DOM"/>
    <property type="match status" value="1"/>
</dbReference>
<dbReference type="PROSITE" id="PS50853">
    <property type="entry name" value="FN3"/>
    <property type="match status" value="1"/>
</dbReference>
<keyword evidence="2" id="KW-0677">Repeat</keyword>
<dbReference type="SMART" id="SM00408">
    <property type="entry name" value="IGc2"/>
    <property type="match status" value="2"/>
</dbReference>
<feature type="compositionally biased region" description="Basic and acidic residues" evidence="4">
    <location>
        <begin position="486"/>
        <end position="506"/>
    </location>
</feature>
<feature type="domain" description="Ig-like" evidence="6">
    <location>
        <begin position="528"/>
        <end position="614"/>
    </location>
</feature>
<dbReference type="Pfam" id="PF07679">
    <property type="entry name" value="I-set"/>
    <property type="match status" value="2"/>
</dbReference>
<dbReference type="InterPro" id="IPR003961">
    <property type="entry name" value="FN3_dom"/>
</dbReference>
<evidence type="ECO:0000313" key="8">
    <source>
        <dbReference type="EMBL" id="KAK2156945.1"/>
    </source>
</evidence>
<dbReference type="Gene3D" id="2.60.40.10">
    <property type="entry name" value="Immunoglobulins"/>
    <property type="match status" value="4"/>
</dbReference>
<dbReference type="PROSITE" id="PS00108">
    <property type="entry name" value="PROTEIN_KINASE_ST"/>
    <property type="match status" value="1"/>
</dbReference>
<gene>
    <name evidence="8" type="ORF">LSH36_202g12004</name>
</gene>
<feature type="region of interest" description="Disordered" evidence="4">
    <location>
        <begin position="469"/>
        <end position="506"/>
    </location>
</feature>
<dbReference type="InterPro" id="IPR000719">
    <property type="entry name" value="Prot_kinase_dom"/>
</dbReference>
<dbReference type="SUPFAM" id="SSF49265">
    <property type="entry name" value="Fibronectin type III"/>
    <property type="match status" value="1"/>
</dbReference>
<evidence type="ECO:0000256" key="4">
    <source>
        <dbReference type="SAM" id="MobiDB-lite"/>
    </source>
</evidence>
<organism evidence="8 9">
    <name type="scientific">Paralvinella palmiformis</name>
    <dbReference type="NCBI Taxonomy" id="53620"/>
    <lineage>
        <taxon>Eukaryota</taxon>
        <taxon>Metazoa</taxon>
        <taxon>Spiralia</taxon>
        <taxon>Lophotrochozoa</taxon>
        <taxon>Annelida</taxon>
        <taxon>Polychaeta</taxon>
        <taxon>Sedentaria</taxon>
        <taxon>Canalipalpata</taxon>
        <taxon>Terebellida</taxon>
        <taxon>Terebelliformia</taxon>
        <taxon>Alvinellidae</taxon>
        <taxon>Paralvinella</taxon>
    </lineage>
</organism>
<evidence type="ECO:0000259" key="7">
    <source>
        <dbReference type="PROSITE" id="PS50853"/>
    </source>
</evidence>
<protein>
    <submittedName>
        <fullName evidence="8">Uncharacterized protein</fullName>
    </submittedName>
</protein>
<dbReference type="InterPro" id="IPR036179">
    <property type="entry name" value="Ig-like_dom_sf"/>
</dbReference>
<keyword evidence="3" id="KW-0393">Immunoglobulin domain</keyword>
<dbReference type="InterPro" id="IPR003599">
    <property type="entry name" value="Ig_sub"/>
</dbReference>
<dbReference type="InterPro" id="IPR003598">
    <property type="entry name" value="Ig_sub2"/>
</dbReference>
<keyword evidence="9" id="KW-1185">Reference proteome</keyword>
<dbReference type="SMART" id="SM00409">
    <property type="entry name" value="IG"/>
    <property type="match status" value="3"/>
</dbReference>
<dbReference type="FunFam" id="2.60.40.10:FF:000714">
    <property type="entry name" value="Titin novex-3"/>
    <property type="match status" value="1"/>
</dbReference>
<feature type="domain" description="Fibronectin type-III" evidence="7">
    <location>
        <begin position="952"/>
        <end position="1056"/>
    </location>
</feature>
<dbReference type="PANTHER" id="PTHR47633:SF7">
    <property type="entry name" value="TITIN HOMOLOG"/>
    <property type="match status" value="1"/>
</dbReference>
<dbReference type="GO" id="GO:0005524">
    <property type="term" value="F:ATP binding"/>
    <property type="evidence" value="ECO:0007669"/>
    <property type="project" value="InterPro"/>
</dbReference>
<reference evidence="8" key="1">
    <citation type="journal article" date="2023" name="Mol. Biol. Evol.">
        <title>Third-Generation Sequencing Reveals the Adaptive Role of the Epigenome in Three Deep-Sea Polychaetes.</title>
        <authorList>
            <person name="Perez M."/>
            <person name="Aroh O."/>
            <person name="Sun Y."/>
            <person name="Lan Y."/>
            <person name="Juniper S.K."/>
            <person name="Young C.R."/>
            <person name="Angers B."/>
            <person name="Qian P.Y."/>
        </authorList>
    </citation>
    <scope>NUCLEOTIDE SEQUENCE</scope>
    <source>
        <strain evidence="8">P08H-3</strain>
    </source>
</reference>
<dbReference type="InterPro" id="IPR036116">
    <property type="entry name" value="FN3_sf"/>
</dbReference>